<evidence type="ECO:0000313" key="2">
    <source>
        <dbReference type="Proteomes" id="UP000199656"/>
    </source>
</evidence>
<evidence type="ECO:0000313" key="1">
    <source>
        <dbReference type="EMBL" id="SEB06143.1"/>
    </source>
</evidence>
<dbReference type="STRING" id="408074.SAMN05660909_05076"/>
<evidence type="ECO:0008006" key="3">
    <source>
        <dbReference type="Google" id="ProtNLM"/>
    </source>
</evidence>
<dbReference type="RefSeq" id="WP_139170392.1">
    <property type="nucleotide sequence ID" value="NZ_BKAT01000056.1"/>
</dbReference>
<dbReference type="Pfam" id="PF20583">
    <property type="entry name" value="DUF6786"/>
    <property type="match status" value="1"/>
</dbReference>
<reference evidence="2" key="1">
    <citation type="submission" date="2016-10" db="EMBL/GenBank/DDBJ databases">
        <authorList>
            <person name="Varghese N."/>
            <person name="Submissions S."/>
        </authorList>
    </citation>
    <scope>NUCLEOTIDE SEQUENCE [LARGE SCALE GENOMIC DNA]</scope>
    <source>
        <strain evidence="2">DSM 23920</strain>
    </source>
</reference>
<organism evidence="1 2">
    <name type="scientific">Chitinophaga terrae</name>
    <name type="common">ex Kim and Jung 2007</name>
    <dbReference type="NCBI Taxonomy" id="408074"/>
    <lineage>
        <taxon>Bacteria</taxon>
        <taxon>Pseudomonadati</taxon>
        <taxon>Bacteroidota</taxon>
        <taxon>Chitinophagia</taxon>
        <taxon>Chitinophagales</taxon>
        <taxon>Chitinophagaceae</taxon>
        <taxon>Chitinophaga</taxon>
    </lineage>
</organism>
<accession>A0A1H4G915</accession>
<protein>
    <recommendedName>
        <fullName evidence="3">Lipoprotein</fullName>
    </recommendedName>
</protein>
<dbReference type="EMBL" id="FNRL01000034">
    <property type="protein sequence ID" value="SEB06143.1"/>
    <property type="molecule type" value="Genomic_DNA"/>
</dbReference>
<dbReference type="OrthoDB" id="1113889at2"/>
<dbReference type="InterPro" id="IPR046713">
    <property type="entry name" value="DUF6786"/>
</dbReference>
<dbReference type="PROSITE" id="PS51257">
    <property type="entry name" value="PROKAR_LIPOPROTEIN"/>
    <property type="match status" value="1"/>
</dbReference>
<gene>
    <name evidence="1" type="ORF">SAMN05660909_05076</name>
</gene>
<proteinExistence type="predicted"/>
<sequence length="406" mass="44277">MKSMLIAGCITAAGLSACNTHTTPKAANTFGEDVAFLKQHLQNVIVLKHPDSQSQVVVTGDYQARVMTSTTGGDAGNSYGWINYNLVASHQLNKHINAFGGEERFWLGPEGGQYGLYFPPGKPFDFDNWQTPPLIDTVHYQMVAQSDTSVSYEQSGVLQNYQGSSFPVKINRTVSLLGNEQISSKLGFALPGGINGVAYETSNTVTNTGDSSWQPETGLLSIWLLGMFRPSDQTAIVAPFKGLPNANGYITDDYFGKIAAKNLQVKDSLLLFRADGKNRGKLGLSPVIAKPGAGSIDLEHNTVTVLLYEIVPDGRYVNSKWEIQKEPYKGDAVNCYNDGPIADGSQMGPFYEVESSSAAQPLKPGESMSYRQTTMHFQGDRTAIQALAKELWQLSLDDVQHFLNNK</sequence>
<dbReference type="AlphaFoldDB" id="A0A1H4G915"/>
<dbReference type="Proteomes" id="UP000199656">
    <property type="component" value="Unassembled WGS sequence"/>
</dbReference>
<name>A0A1H4G915_9BACT</name>
<keyword evidence="2" id="KW-1185">Reference proteome</keyword>